<dbReference type="PROSITE" id="PS50110">
    <property type="entry name" value="RESPONSE_REGULATORY"/>
    <property type="match status" value="1"/>
</dbReference>
<feature type="transmembrane region" description="Helical" evidence="10">
    <location>
        <begin position="29"/>
        <end position="49"/>
    </location>
</feature>
<dbReference type="InterPro" id="IPR011006">
    <property type="entry name" value="CheY-like_superfamily"/>
</dbReference>
<feature type="transmembrane region" description="Helical" evidence="10">
    <location>
        <begin position="129"/>
        <end position="149"/>
    </location>
</feature>
<dbReference type="Gene3D" id="1.10.287.130">
    <property type="match status" value="1"/>
</dbReference>
<dbReference type="PROSITE" id="PS50109">
    <property type="entry name" value="HIS_KIN"/>
    <property type="match status" value="1"/>
</dbReference>
<protein>
    <recommendedName>
        <fullName evidence="2">histidine kinase</fullName>
        <ecNumber evidence="2">2.7.13.3</ecNumber>
    </recommendedName>
</protein>
<keyword evidence="14" id="KW-1185">Reference proteome</keyword>
<dbReference type="InterPro" id="IPR036890">
    <property type="entry name" value="HATPase_C_sf"/>
</dbReference>
<dbReference type="EC" id="2.7.13.3" evidence="2"/>
<dbReference type="SMART" id="SM00448">
    <property type="entry name" value="REC"/>
    <property type="match status" value="1"/>
</dbReference>
<evidence type="ECO:0000256" key="2">
    <source>
        <dbReference type="ARBA" id="ARBA00012438"/>
    </source>
</evidence>
<dbReference type="Pfam" id="PF02518">
    <property type="entry name" value="HATPase_c"/>
    <property type="match status" value="1"/>
</dbReference>
<dbReference type="SUPFAM" id="SSF47384">
    <property type="entry name" value="Homodimeric domain of signal transducing histidine kinase"/>
    <property type="match status" value="1"/>
</dbReference>
<evidence type="ECO:0000256" key="3">
    <source>
        <dbReference type="ARBA" id="ARBA00022553"/>
    </source>
</evidence>
<feature type="transmembrane region" description="Helical" evidence="10">
    <location>
        <begin position="96"/>
        <end position="117"/>
    </location>
</feature>
<feature type="domain" description="Response regulatory" evidence="12">
    <location>
        <begin position="433"/>
        <end position="543"/>
    </location>
</feature>
<dbReference type="SMART" id="SM00387">
    <property type="entry name" value="HATPase_c"/>
    <property type="match status" value="1"/>
</dbReference>
<dbReference type="InterPro" id="IPR004358">
    <property type="entry name" value="Sig_transdc_His_kin-like_C"/>
</dbReference>
<dbReference type="InterPro" id="IPR036097">
    <property type="entry name" value="HisK_dim/P_sf"/>
</dbReference>
<feature type="modified residue" description="4-aspartylphosphate" evidence="9">
    <location>
        <position position="477"/>
    </location>
</feature>
<keyword evidence="5" id="KW-0547">Nucleotide-binding</keyword>
<accession>A0A2N9W303</accession>
<dbReference type="GO" id="GO:0005524">
    <property type="term" value="F:ATP binding"/>
    <property type="evidence" value="ECO:0007669"/>
    <property type="project" value="UniProtKB-KW"/>
</dbReference>
<evidence type="ECO:0000313" key="13">
    <source>
        <dbReference type="EMBL" id="PIO46121.1"/>
    </source>
</evidence>
<dbReference type="SMART" id="SM00388">
    <property type="entry name" value="HisKA"/>
    <property type="match status" value="1"/>
</dbReference>
<dbReference type="InterPro" id="IPR003661">
    <property type="entry name" value="HisK_dim/P_dom"/>
</dbReference>
<comment type="catalytic activity">
    <reaction evidence="1">
        <text>ATP + protein L-histidine = ADP + protein N-phospho-L-histidine.</text>
        <dbReference type="EC" id="2.7.13.3"/>
    </reaction>
</comment>
<keyword evidence="8" id="KW-0902">Two-component regulatory system</keyword>
<keyword evidence="10" id="KW-1133">Transmembrane helix</keyword>
<sequence length="565" mass="61255">MRTLRQTIGGAHARNGHGDRERAQAIVRLLLTIVVALYLGVGVVTGAVSKPVGSFLTVYFVAFFLVSTLLFVAILRRPGVNHYRRAMAMALDFGSLTMTMIIGSEYVAPLYAILLWVTVGYGMRYGSRYLGIATLLALASLGFIMLGSSYWQAQPYIVAALAVTTIIVPLYAHMLLTDTREASDLATAANLAKSRFLAQASHDLRQPVHAIGLFTACLRDSGLAPDDKQMVDNIDRSLQSLSRLFRSLLDVATLDSGKISPNMEVVAVGPLIRTIVDQNVEAARWANVDLRFVKTNLRVRVDPNLLTIILQNLLSNALKYAPDAPVLIGCRRSGKSLSIHIHDCGQGISEQDRANVFEEFYRVSIQGKDVEGVGLGLSIVRRMATLMDLGVILESSLGRGTSVAITGLKITQEDETSRILRSNPPASLISGMKILLVEDDADVLMATKTMLEKWGCQVNAQQTAQFDVEPCDLLLADFDLNGDESGVDCIARVRSLLGRDIPAIIMTGHSDGRVQAEIGSADIPILSKPTRPAELRAAILARKLQLEQLDNGSKPQASESSGAMT</sequence>
<feature type="transmembrane region" description="Helical" evidence="10">
    <location>
        <begin position="156"/>
        <end position="176"/>
    </location>
</feature>
<dbReference type="KEGG" id="pht:BLM14_20230"/>
<proteinExistence type="predicted"/>
<dbReference type="Gene3D" id="3.30.565.10">
    <property type="entry name" value="Histidine kinase-like ATPase, C-terminal domain"/>
    <property type="match status" value="1"/>
</dbReference>
<dbReference type="InterPro" id="IPR003594">
    <property type="entry name" value="HATPase_dom"/>
</dbReference>
<dbReference type="SUPFAM" id="SSF55874">
    <property type="entry name" value="ATPase domain of HSP90 chaperone/DNA topoisomerase II/histidine kinase"/>
    <property type="match status" value="1"/>
</dbReference>
<dbReference type="AlphaFoldDB" id="A0A2N9W303"/>
<keyword evidence="4" id="KW-0808">Transferase</keyword>
<evidence type="ECO:0000256" key="7">
    <source>
        <dbReference type="ARBA" id="ARBA00022840"/>
    </source>
</evidence>
<evidence type="ECO:0000256" key="9">
    <source>
        <dbReference type="PROSITE-ProRule" id="PRU00169"/>
    </source>
</evidence>
<keyword evidence="10" id="KW-0472">Membrane</keyword>
<dbReference type="GO" id="GO:0000156">
    <property type="term" value="F:phosphorelay response regulator activity"/>
    <property type="evidence" value="ECO:0007669"/>
    <property type="project" value="TreeGrafter"/>
</dbReference>
<dbReference type="CDD" id="cd00156">
    <property type="entry name" value="REC"/>
    <property type="match status" value="1"/>
</dbReference>
<dbReference type="Gene3D" id="3.40.50.2300">
    <property type="match status" value="1"/>
</dbReference>
<evidence type="ECO:0000313" key="14">
    <source>
        <dbReference type="Proteomes" id="UP000232163"/>
    </source>
</evidence>
<gene>
    <name evidence="13" type="ORF">B5P45_04020</name>
</gene>
<dbReference type="CDD" id="cd00082">
    <property type="entry name" value="HisKA"/>
    <property type="match status" value="1"/>
</dbReference>
<keyword evidence="10" id="KW-0812">Transmembrane</keyword>
<dbReference type="Pfam" id="PF00072">
    <property type="entry name" value="Response_reg"/>
    <property type="match status" value="1"/>
</dbReference>
<dbReference type="Pfam" id="PF00512">
    <property type="entry name" value="HisKA"/>
    <property type="match status" value="1"/>
</dbReference>
<evidence type="ECO:0000256" key="4">
    <source>
        <dbReference type="ARBA" id="ARBA00022679"/>
    </source>
</evidence>
<keyword evidence="6 13" id="KW-0418">Kinase</keyword>
<dbReference type="EMBL" id="MZMT01000009">
    <property type="protein sequence ID" value="PIO46121.1"/>
    <property type="molecule type" value="Genomic_DNA"/>
</dbReference>
<evidence type="ECO:0000256" key="1">
    <source>
        <dbReference type="ARBA" id="ARBA00000085"/>
    </source>
</evidence>
<dbReference type="GO" id="GO:0030295">
    <property type="term" value="F:protein kinase activator activity"/>
    <property type="evidence" value="ECO:0007669"/>
    <property type="project" value="TreeGrafter"/>
</dbReference>
<organism evidence="13 14">
    <name type="scientific">Phyllobacterium zundukense</name>
    <dbReference type="NCBI Taxonomy" id="1867719"/>
    <lineage>
        <taxon>Bacteria</taxon>
        <taxon>Pseudomonadati</taxon>
        <taxon>Pseudomonadota</taxon>
        <taxon>Alphaproteobacteria</taxon>
        <taxon>Hyphomicrobiales</taxon>
        <taxon>Phyllobacteriaceae</taxon>
        <taxon>Phyllobacterium</taxon>
    </lineage>
</organism>
<evidence type="ECO:0000256" key="10">
    <source>
        <dbReference type="SAM" id="Phobius"/>
    </source>
</evidence>
<keyword evidence="3 9" id="KW-0597">Phosphoprotein</keyword>
<dbReference type="GO" id="GO:0000155">
    <property type="term" value="F:phosphorelay sensor kinase activity"/>
    <property type="evidence" value="ECO:0007669"/>
    <property type="project" value="InterPro"/>
</dbReference>
<dbReference type="Proteomes" id="UP000232163">
    <property type="component" value="Unassembled WGS sequence"/>
</dbReference>
<dbReference type="InterPro" id="IPR001789">
    <property type="entry name" value="Sig_transdc_resp-reg_receiver"/>
</dbReference>
<dbReference type="PRINTS" id="PR00344">
    <property type="entry name" value="BCTRLSENSOR"/>
</dbReference>
<keyword evidence="7" id="KW-0067">ATP-binding</keyword>
<evidence type="ECO:0000259" key="11">
    <source>
        <dbReference type="PROSITE" id="PS50109"/>
    </source>
</evidence>
<dbReference type="PANTHER" id="PTHR42878">
    <property type="entry name" value="TWO-COMPONENT HISTIDINE KINASE"/>
    <property type="match status" value="1"/>
</dbReference>
<feature type="domain" description="Histidine kinase" evidence="11">
    <location>
        <begin position="199"/>
        <end position="406"/>
    </location>
</feature>
<dbReference type="PANTHER" id="PTHR42878:SF7">
    <property type="entry name" value="SENSOR HISTIDINE KINASE GLRK"/>
    <property type="match status" value="1"/>
</dbReference>
<feature type="transmembrane region" description="Helical" evidence="10">
    <location>
        <begin position="55"/>
        <end position="75"/>
    </location>
</feature>
<reference evidence="13 14" key="1">
    <citation type="journal article" date="2017" name="Int J Environ Stud">
        <title>Does the Miocene-Pliocene relict legume Oxytropis triphylla form nitrogen-fixing nodules with a combination of bacterial strains?</title>
        <authorList>
            <person name="Safronova V."/>
            <person name="Belimov A."/>
            <person name="Sazanova A."/>
            <person name="Kuznetsova I."/>
            <person name="Popova J."/>
            <person name="Andronov E."/>
            <person name="Verkhozina A."/>
            <person name="Tikhonovich I."/>
        </authorList>
    </citation>
    <scope>NUCLEOTIDE SEQUENCE [LARGE SCALE GENOMIC DNA]</scope>
    <source>
        <strain evidence="13 14">Tri-38</strain>
    </source>
</reference>
<evidence type="ECO:0000259" key="12">
    <source>
        <dbReference type="PROSITE" id="PS50110"/>
    </source>
</evidence>
<dbReference type="SUPFAM" id="SSF52172">
    <property type="entry name" value="CheY-like"/>
    <property type="match status" value="1"/>
</dbReference>
<evidence type="ECO:0000256" key="8">
    <source>
        <dbReference type="ARBA" id="ARBA00023012"/>
    </source>
</evidence>
<comment type="caution">
    <text evidence="13">The sequence shown here is derived from an EMBL/GenBank/DDBJ whole genome shotgun (WGS) entry which is preliminary data.</text>
</comment>
<evidence type="ECO:0000256" key="5">
    <source>
        <dbReference type="ARBA" id="ARBA00022741"/>
    </source>
</evidence>
<evidence type="ECO:0000256" key="6">
    <source>
        <dbReference type="ARBA" id="ARBA00022777"/>
    </source>
</evidence>
<dbReference type="GO" id="GO:0007234">
    <property type="term" value="P:osmosensory signaling via phosphorelay pathway"/>
    <property type="evidence" value="ECO:0007669"/>
    <property type="project" value="TreeGrafter"/>
</dbReference>
<name>A0A2N9W303_9HYPH</name>
<dbReference type="InterPro" id="IPR005467">
    <property type="entry name" value="His_kinase_dom"/>
</dbReference>
<dbReference type="InterPro" id="IPR050351">
    <property type="entry name" value="BphY/WalK/GraS-like"/>
</dbReference>